<gene>
    <name evidence="3" type="ORF">ESP62_014130</name>
</gene>
<evidence type="ECO:0000313" key="3">
    <source>
        <dbReference type="EMBL" id="KAA1376554.1"/>
    </source>
</evidence>
<dbReference type="Pfam" id="PF02021">
    <property type="entry name" value="UPF0102"/>
    <property type="match status" value="1"/>
</dbReference>
<accession>A0A641ANQ5</accession>
<keyword evidence="4" id="KW-1185">Reference proteome</keyword>
<dbReference type="InterPro" id="IPR011856">
    <property type="entry name" value="tRNA_endonuc-like_dom_sf"/>
</dbReference>
<proteinExistence type="inferred from homology"/>
<reference evidence="3" key="1">
    <citation type="submission" date="2019-09" db="EMBL/GenBank/DDBJ databases">
        <authorList>
            <person name="Li J."/>
        </authorList>
    </citation>
    <scope>NUCLEOTIDE SEQUENCE [LARGE SCALE GENOMIC DNA]</scope>
    <source>
        <strain evidence="3">NRBC 14897</strain>
    </source>
</reference>
<dbReference type="NCBIfam" id="NF009154">
    <property type="entry name" value="PRK12497.3-3"/>
    <property type="match status" value="1"/>
</dbReference>
<dbReference type="HAMAP" id="MF_00048">
    <property type="entry name" value="UPF0102"/>
    <property type="match status" value="1"/>
</dbReference>
<dbReference type="CDD" id="cd20736">
    <property type="entry name" value="PoNe_Nuclease"/>
    <property type="match status" value="1"/>
</dbReference>
<organism evidence="3 4">
    <name type="scientific">Aeromicrobium fastidiosum</name>
    <dbReference type="NCBI Taxonomy" id="52699"/>
    <lineage>
        <taxon>Bacteria</taxon>
        <taxon>Bacillati</taxon>
        <taxon>Actinomycetota</taxon>
        <taxon>Actinomycetes</taxon>
        <taxon>Propionibacteriales</taxon>
        <taxon>Nocardioidaceae</taxon>
        <taxon>Aeromicrobium</taxon>
    </lineage>
</organism>
<dbReference type="Gene3D" id="3.40.1350.10">
    <property type="match status" value="1"/>
</dbReference>
<sequence>MTYQRSKSVGDYGERVAADHLRGLGMVVLATNWTCRYGEIDIVARDGSTLVICEVKTRTSSLRGGPFEAITGQKAARLRRLASHWLEVHDVSPPSVRIDVVSVVVPPKGGPVVERIAGVA</sequence>
<dbReference type="InterPro" id="IPR003509">
    <property type="entry name" value="UPF0102_YraN-like"/>
</dbReference>
<protein>
    <recommendedName>
        <fullName evidence="2">UPF0102 protein ESP62_014130</fullName>
    </recommendedName>
</protein>
<dbReference type="Proteomes" id="UP001515100">
    <property type="component" value="Unassembled WGS sequence"/>
</dbReference>
<dbReference type="PANTHER" id="PTHR34039">
    <property type="entry name" value="UPF0102 PROTEIN YRAN"/>
    <property type="match status" value="1"/>
</dbReference>
<comment type="caution">
    <text evidence="3">The sequence shown here is derived from an EMBL/GenBank/DDBJ whole genome shotgun (WGS) entry which is preliminary data.</text>
</comment>
<dbReference type="OrthoDB" id="9794876at2"/>
<dbReference type="NCBIfam" id="NF009150">
    <property type="entry name" value="PRK12497.1-3"/>
    <property type="match status" value="1"/>
</dbReference>
<dbReference type="GO" id="GO:0003676">
    <property type="term" value="F:nucleic acid binding"/>
    <property type="evidence" value="ECO:0007669"/>
    <property type="project" value="InterPro"/>
</dbReference>
<dbReference type="SUPFAM" id="SSF52980">
    <property type="entry name" value="Restriction endonuclease-like"/>
    <property type="match status" value="1"/>
</dbReference>
<comment type="similarity">
    <text evidence="1 2">Belongs to the UPF0102 family.</text>
</comment>
<evidence type="ECO:0000256" key="2">
    <source>
        <dbReference type="HAMAP-Rule" id="MF_00048"/>
    </source>
</evidence>
<dbReference type="RefSeq" id="WP_129184726.1">
    <property type="nucleotide sequence ID" value="NZ_JAGIOG010000001.1"/>
</dbReference>
<dbReference type="AlphaFoldDB" id="A0A641ANQ5"/>
<evidence type="ECO:0000313" key="4">
    <source>
        <dbReference type="Proteomes" id="UP001515100"/>
    </source>
</evidence>
<dbReference type="InterPro" id="IPR011335">
    <property type="entry name" value="Restrct_endonuc-II-like"/>
</dbReference>
<dbReference type="PANTHER" id="PTHR34039:SF1">
    <property type="entry name" value="UPF0102 PROTEIN YRAN"/>
    <property type="match status" value="1"/>
</dbReference>
<name>A0A641ANQ5_9ACTN</name>
<evidence type="ECO:0000256" key="1">
    <source>
        <dbReference type="ARBA" id="ARBA00006738"/>
    </source>
</evidence>
<dbReference type="EMBL" id="SDPP02000003">
    <property type="protein sequence ID" value="KAA1376554.1"/>
    <property type="molecule type" value="Genomic_DNA"/>
</dbReference>